<evidence type="ECO:0000313" key="3">
    <source>
        <dbReference type="Proteomes" id="UP001290101"/>
    </source>
</evidence>
<comment type="caution">
    <text evidence="2">The sequence shown here is derived from an EMBL/GenBank/DDBJ whole genome shotgun (WGS) entry which is preliminary data.</text>
</comment>
<name>A0ABU5JDY4_9ACTN</name>
<evidence type="ECO:0000313" key="2">
    <source>
        <dbReference type="EMBL" id="MDZ5490812.1"/>
    </source>
</evidence>
<dbReference type="EMBL" id="JAXOTQ010000017">
    <property type="protein sequence ID" value="MDZ5490812.1"/>
    <property type="molecule type" value="Genomic_DNA"/>
</dbReference>
<keyword evidence="3" id="KW-1185">Reference proteome</keyword>
<gene>
    <name evidence="2" type="ORF">U2F25_15280</name>
</gene>
<accession>A0ABU5JDY4</accession>
<evidence type="ECO:0000256" key="1">
    <source>
        <dbReference type="SAM" id="MobiDB-lite"/>
    </source>
</evidence>
<dbReference type="RefSeq" id="WP_322440879.1">
    <property type="nucleotide sequence ID" value="NZ_JAXOTQ010000017.1"/>
</dbReference>
<dbReference type="Proteomes" id="UP001290101">
    <property type="component" value="Unassembled WGS sequence"/>
</dbReference>
<protein>
    <recommendedName>
        <fullName evidence="4">Transposase</fullName>
    </recommendedName>
</protein>
<sequence>MLANAWKETVRDAMADIAASMEAAKAEVRRAITRRTDDPVQRKRIFAALRADRWSGDPFLARQIRQHWRRGKNGHPEGVPRTSPASYGQASLCSFAAGDPMPTDENHGPVTDRPTEKISTIDYHLITPTHPRMCQ</sequence>
<feature type="region of interest" description="Disordered" evidence="1">
    <location>
        <begin position="69"/>
        <end position="115"/>
    </location>
</feature>
<organism evidence="2 3">
    <name type="scientific">Micromonospora sicca</name>
    <dbReference type="NCBI Taxonomy" id="2202420"/>
    <lineage>
        <taxon>Bacteria</taxon>
        <taxon>Bacillati</taxon>
        <taxon>Actinomycetota</taxon>
        <taxon>Actinomycetes</taxon>
        <taxon>Micromonosporales</taxon>
        <taxon>Micromonosporaceae</taxon>
        <taxon>Micromonospora</taxon>
    </lineage>
</organism>
<feature type="compositionally biased region" description="Polar residues" evidence="1">
    <location>
        <begin position="83"/>
        <end position="92"/>
    </location>
</feature>
<proteinExistence type="predicted"/>
<reference evidence="2 3" key="1">
    <citation type="submission" date="2023-12" db="EMBL/GenBank/DDBJ databases">
        <title>Micromonospora sp. nov., isolated from Atacama Desert.</title>
        <authorList>
            <person name="Carro L."/>
            <person name="Golinska P."/>
            <person name="Klenk H.-P."/>
            <person name="Goodfellow M."/>
        </authorList>
    </citation>
    <scope>NUCLEOTIDE SEQUENCE [LARGE SCALE GENOMIC DNA]</scope>
    <source>
        <strain evidence="2 3">4G53</strain>
    </source>
</reference>
<evidence type="ECO:0008006" key="4">
    <source>
        <dbReference type="Google" id="ProtNLM"/>
    </source>
</evidence>